<accession>A0A914KIT6</accession>
<dbReference type="AlphaFoldDB" id="A0A914KIT6"/>
<evidence type="ECO:0000313" key="1">
    <source>
        <dbReference type="Proteomes" id="UP000887563"/>
    </source>
</evidence>
<sequence length="55" mass="6250">MHFPIFNTTSKRSGQQKINIYADVEQKASSLLDACGGKIFWFALTHSTTHAKYIF</sequence>
<organism evidence="1 2">
    <name type="scientific">Meloidogyne incognita</name>
    <name type="common">Southern root-knot nematode worm</name>
    <name type="synonym">Oxyuris incognita</name>
    <dbReference type="NCBI Taxonomy" id="6306"/>
    <lineage>
        <taxon>Eukaryota</taxon>
        <taxon>Metazoa</taxon>
        <taxon>Ecdysozoa</taxon>
        <taxon>Nematoda</taxon>
        <taxon>Chromadorea</taxon>
        <taxon>Rhabditida</taxon>
        <taxon>Tylenchina</taxon>
        <taxon>Tylenchomorpha</taxon>
        <taxon>Tylenchoidea</taxon>
        <taxon>Meloidogynidae</taxon>
        <taxon>Meloidogyninae</taxon>
        <taxon>Meloidogyne</taxon>
        <taxon>Meloidogyne incognita group</taxon>
    </lineage>
</organism>
<proteinExistence type="predicted"/>
<evidence type="ECO:0000313" key="2">
    <source>
        <dbReference type="WBParaSite" id="Minc3s00020g01284"/>
    </source>
</evidence>
<reference evidence="2" key="1">
    <citation type="submission" date="2022-11" db="UniProtKB">
        <authorList>
            <consortium name="WormBaseParasite"/>
        </authorList>
    </citation>
    <scope>IDENTIFICATION</scope>
</reference>
<protein>
    <submittedName>
        <fullName evidence="2">Candidate secreted effector</fullName>
    </submittedName>
</protein>
<keyword evidence="1" id="KW-1185">Reference proteome</keyword>
<dbReference type="Proteomes" id="UP000887563">
    <property type="component" value="Unplaced"/>
</dbReference>
<name>A0A914KIT6_MELIC</name>
<dbReference type="WBParaSite" id="Minc3s00020g01284">
    <property type="protein sequence ID" value="Minc3s00020g01284"/>
    <property type="gene ID" value="Minc3s00020g01284"/>
</dbReference>